<dbReference type="Pfam" id="PF02463">
    <property type="entry name" value="SMC_N"/>
    <property type="match status" value="1"/>
</dbReference>
<evidence type="ECO:0000256" key="8">
    <source>
        <dbReference type="ARBA" id="ARBA00033408"/>
    </source>
</evidence>
<dbReference type="PANTHER" id="PTHR11059">
    <property type="entry name" value="DNA REPAIR PROTEIN RECN"/>
    <property type="match status" value="1"/>
</dbReference>
<proteinExistence type="inferred from homology"/>
<dbReference type="OrthoDB" id="9806954at2"/>
<evidence type="ECO:0000256" key="5">
    <source>
        <dbReference type="ARBA" id="ARBA00022763"/>
    </source>
</evidence>
<keyword evidence="13" id="KW-1185">Reference proteome</keyword>
<evidence type="ECO:0000256" key="2">
    <source>
        <dbReference type="ARBA" id="ARBA00009441"/>
    </source>
</evidence>
<evidence type="ECO:0000256" key="4">
    <source>
        <dbReference type="ARBA" id="ARBA00022741"/>
    </source>
</evidence>
<dbReference type="PIRSF" id="PIRSF003128">
    <property type="entry name" value="RecN"/>
    <property type="match status" value="1"/>
</dbReference>
<keyword evidence="5 9" id="KW-0227">DNA damage</keyword>
<dbReference type="Gene3D" id="3.40.50.300">
    <property type="entry name" value="P-loop containing nucleotide triphosphate hydrolases"/>
    <property type="match status" value="2"/>
</dbReference>
<dbReference type="AlphaFoldDB" id="A0A1H7XMC8"/>
<evidence type="ECO:0000256" key="3">
    <source>
        <dbReference type="ARBA" id="ARBA00021315"/>
    </source>
</evidence>
<dbReference type="InterPro" id="IPR003395">
    <property type="entry name" value="RecF/RecN/SMC_N"/>
</dbReference>
<keyword evidence="4" id="KW-0547">Nucleotide-binding</keyword>
<comment type="function">
    <text evidence="1 9">May be involved in recombinational repair of damaged DNA.</text>
</comment>
<dbReference type="GO" id="GO:0005524">
    <property type="term" value="F:ATP binding"/>
    <property type="evidence" value="ECO:0007669"/>
    <property type="project" value="UniProtKB-KW"/>
</dbReference>
<dbReference type="STRING" id="43775.SAMN04489760_11154"/>
<dbReference type="SUPFAM" id="SSF52540">
    <property type="entry name" value="P-loop containing nucleoside triphosphate hydrolases"/>
    <property type="match status" value="1"/>
</dbReference>
<evidence type="ECO:0000313" key="12">
    <source>
        <dbReference type="EMBL" id="SEM34930.1"/>
    </source>
</evidence>
<evidence type="ECO:0000313" key="13">
    <source>
        <dbReference type="Proteomes" id="UP000198744"/>
    </source>
</evidence>
<accession>A0A1H7XMC8</accession>
<dbReference type="GO" id="GO:0006281">
    <property type="term" value="P:DNA repair"/>
    <property type="evidence" value="ECO:0007669"/>
    <property type="project" value="UniProtKB-KW"/>
</dbReference>
<dbReference type="GO" id="GO:0006310">
    <property type="term" value="P:DNA recombination"/>
    <property type="evidence" value="ECO:0007669"/>
    <property type="project" value="InterPro"/>
</dbReference>
<name>A0A1H7XMC8_9BACT</name>
<dbReference type="FunFam" id="3.40.50.300:FF:000356">
    <property type="entry name" value="DNA repair protein RecN"/>
    <property type="match status" value="1"/>
</dbReference>
<keyword evidence="7 9" id="KW-0234">DNA repair</keyword>
<dbReference type="EMBL" id="FOBS01000011">
    <property type="protein sequence ID" value="SEM34930.1"/>
    <property type="molecule type" value="Genomic_DNA"/>
</dbReference>
<evidence type="ECO:0000256" key="6">
    <source>
        <dbReference type="ARBA" id="ARBA00022840"/>
    </source>
</evidence>
<dbReference type="Proteomes" id="UP000198744">
    <property type="component" value="Unassembled WGS sequence"/>
</dbReference>
<dbReference type="PANTHER" id="PTHR11059:SF0">
    <property type="entry name" value="DNA REPAIR PROTEIN RECN"/>
    <property type="match status" value="1"/>
</dbReference>
<feature type="domain" description="RecF/RecN/SMC N-terminal" evidence="11">
    <location>
        <begin position="14"/>
        <end position="526"/>
    </location>
</feature>
<organism evidence="12 13">
    <name type="scientific">Syntrophus gentianae</name>
    <dbReference type="NCBI Taxonomy" id="43775"/>
    <lineage>
        <taxon>Bacteria</taxon>
        <taxon>Pseudomonadati</taxon>
        <taxon>Thermodesulfobacteriota</taxon>
        <taxon>Syntrophia</taxon>
        <taxon>Syntrophales</taxon>
        <taxon>Syntrophaceae</taxon>
        <taxon>Syntrophus</taxon>
    </lineage>
</organism>
<reference evidence="12 13" key="1">
    <citation type="submission" date="2016-10" db="EMBL/GenBank/DDBJ databases">
        <authorList>
            <person name="de Groot N.N."/>
        </authorList>
    </citation>
    <scope>NUCLEOTIDE SEQUENCE [LARGE SCALE GENOMIC DNA]</scope>
    <source>
        <strain evidence="12 13">DSM 8423</strain>
    </source>
</reference>
<gene>
    <name evidence="12" type="ORF">SAMN04489760_11154</name>
</gene>
<keyword evidence="10" id="KW-0175">Coiled coil</keyword>
<evidence type="ECO:0000256" key="9">
    <source>
        <dbReference type="PIRNR" id="PIRNR003128"/>
    </source>
</evidence>
<dbReference type="NCBIfam" id="TIGR00634">
    <property type="entry name" value="recN"/>
    <property type="match status" value="1"/>
</dbReference>
<evidence type="ECO:0000259" key="11">
    <source>
        <dbReference type="Pfam" id="PF02463"/>
    </source>
</evidence>
<evidence type="ECO:0000256" key="7">
    <source>
        <dbReference type="ARBA" id="ARBA00023204"/>
    </source>
</evidence>
<sequence>MGTTARHKPIIKIMLSQLKIRNFALIDTLDISFGEGLNILTGETGAGKSIIVGAIGLLLGDRASTEDIRSGTEAAEVEALFELDKGDIVQDKLAQAGLDCAEELVIRRVISRSGKNRVYINGNLATLNLLAKVSESLMNICGQREHSILLDADRHLDMLDSFGRLDSLRSEYSGMFSAWQDLQLKFAELAETKKRRSEQEELARFQLSEIRSAKITLQEDDLLEARRGILLSVQKLMDAAGLAHELLYDREESVLASLKNVISCVREIRKIDKSLNLSESELEAHYYPLEEAAFTLRDYARHLAPDPERLIEIEDRLEVLKRLKKKYGGTLEGVLKKKEKLEKALTDLSCLEEDLERTKSTVRDAELQMEDIARKLSSARRQTATRLEQAIEEELRSLRMEEAVFKVIFINEIENRDLFFNSRGIDRVEFYLSANAGEEPKPLNRIASGGELSRIVLVMKKVLAEVGDVGIIIFDEVDSGIGGETADRVGNKLRDVARHSQVLCITHLPQIACYGDRHYQVVKTADNFRTTTRIQPLSEEDRPREIARMLGGREQTEITKRHAREMLERAAGR</sequence>
<dbReference type="InterPro" id="IPR004604">
    <property type="entry name" value="DNA_recomb/repair_RecN"/>
</dbReference>
<evidence type="ECO:0000256" key="1">
    <source>
        <dbReference type="ARBA" id="ARBA00003618"/>
    </source>
</evidence>
<keyword evidence="6" id="KW-0067">ATP-binding</keyword>
<dbReference type="GO" id="GO:0009432">
    <property type="term" value="P:SOS response"/>
    <property type="evidence" value="ECO:0007669"/>
    <property type="project" value="TreeGrafter"/>
</dbReference>
<evidence type="ECO:0000256" key="10">
    <source>
        <dbReference type="SAM" id="Coils"/>
    </source>
</evidence>
<feature type="coiled-coil region" evidence="10">
    <location>
        <begin position="334"/>
        <end position="401"/>
    </location>
</feature>
<dbReference type="CDD" id="cd03241">
    <property type="entry name" value="ABC_RecN"/>
    <property type="match status" value="2"/>
</dbReference>
<dbReference type="GO" id="GO:0043590">
    <property type="term" value="C:bacterial nucleoid"/>
    <property type="evidence" value="ECO:0007669"/>
    <property type="project" value="TreeGrafter"/>
</dbReference>
<dbReference type="InterPro" id="IPR027417">
    <property type="entry name" value="P-loop_NTPase"/>
</dbReference>
<comment type="similarity">
    <text evidence="2 9">Belongs to the RecN family.</text>
</comment>
<protein>
    <recommendedName>
        <fullName evidence="3 9">DNA repair protein RecN</fullName>
    </recommendedName>
    <alternativeName>
        <fullName evidence="8 9">Recombination protein N</fullName>
    </alternativeName>
</protein>